<dbReference type="PROSITE" id="PS51186">
    <property type="entry name" value="GNAT"/>
    <property type="match status" value="1"/>
</dbReference>
<dbReference type="PANTHER" id="PTHR43420">
    <property type="entry name" value="ACETYLTRANSFERASE"/>
    <property type="match status" value="1"/>
</dbReference>
<accession>A0AAU9AS20</accession>
<reference evidence="4 5" key="1">
    <citation type="journal article" date="2017" name="DNA Res.">
        <title>Complete genome sequence and expression profile of the commercial lytic enzyme producer Lysobacter enzymogenes M497-1.</title>
        <authorList>
            <person name="Takami H."/>
            <person name="Toyoda A."/>
            <person name="Uchiyama I."/>
            <person name="Itoh T."/>
            <person name="Takaki Y."/>
            <person name="Arai W."/>
            <person name="Nishi S."/>
            <person name="Kawai M."/>
            <person name="Shinya K."/>
            <person name="Ikeda H."/>
        </authorList>
    </citation>
    <scope>NUCLEOTIDE SEQUENCE [LARGE SCALE GENOMIC DNA]</scope>
    <source>
        <strain evidence="4 5">M497-1</strain>
    </source>
</reference>
<dbReference type="GO" id="GO:0016747">
    <property type="term" value="F:acyltransferase activity, transferring groups other than amino-acyl groups"/>
    <property type="evidence" value="ECO:0007669"/>
    <property type="project" value="InterPro"/>
</dbReference>
<dbReference type="EMBL" id="AP014940">
    <property type="protein sequence ID" value="BAW00173.1"/>
    <property type="molecule type" value="Genomic_DNA"/>
</dbReference>
<dbReference type="Gene3D" id="3.40.630.30">
    <property type="match status" value="1"/>
</dbReference>
<dbReference type="AlphaFoldDB" id="A0AAU9AS20"/>
<dbReference type="SUPFAM" id="SSF55729">
    <property type="entry name" value="Acyl-CoA N-acyltransferases (Nat)"/>
    <property type="match status" value="1"/>
</dbReference>
<dbReference type="Proteomes" id="UP000218824">
    <property type="component" value="Chromosome"/>
</dbReference>
<dbReference type="KEGG" id="lem:LEN_4685"/>
<dbReference type="Pfam" id="PF00583">
    <property type="entry name" value="Acetyltransf_1"/>
    <property type="match status" value="1"/>
</dbReference>
<dbReference type="InterPro" id="IPR016181">
    <property type="entry name" value="Acyl_CoA_acyltransferase"/>
</dbReference>
<dbReference type="CDD" id="cd04301">
    <property type="entry name" value="NAT_SF"/>
    <property type="match status" value="1"/>
</dbReference>
<feature type="domain" description="N-acetyltransferase" evidence="3">
    <location>
        <begin position="23"/>
        <end position="181"/>
    </location>
</feature>
<proteinExistence type="predicted"/>
<evidence type="ECO:0000259" key="3">
    <source>
        <dbReference type="PROSITE" id="PS51186"/>
    </source>
</evidence>
<keyword evidence="2" id="KW-0012">Acyltransferase</keyword>
<organism evidence="4 5">
    <name type="scientific">Lysobacter enzymogenes</name>
    <dbReference type="NCBI Taxonomy" id="69"/>
    <lineage>
        <taxon>Bacteria</taxon>
        <taxon>Pseudomonadati</taxon>
        <taxon>Pseudomonadota</taxon>
        <taxon>Gammaproteobacteria</taxon>
        <taxon>Lysobacterales</taxon>
        <taxon>Lysobacteraceae</taxon>
        <taxon>Lysobacter</taxon>
    </lineage>
</organism>
<evidence type="ECO:0000313" key="5">
    <source>
        <dbReference type="Proteomes" id="UP000218824"/>
    </source>
</evidence>
<protein>
    <submittedName>
        <fullName evidence="4">GCN5-related N-acetyltransferase</fullName>
    </submittedName>
</protein>
<dbReference type="InterPro" id="IPR050680">
    <property type="entry name" value="YpeA/RimI_acetyltransf"/>
</dbReference>
<sequence>MPRMTLDPDIAAAAGERPAPPEVRVGVVSPMLAPAVRALQVAPEQLQFVGDTAYNLEQTRLDPNSEAMAVLAGERVVGFYRLDFSVEAIAGRALGEPSVGLRAYAIDRREQGRGYGTAAMRACIEDLRRRHPQRRLLALTVNVRNQAAIAVYLKAGFYDTGELYHGGSAGPQHLMLYRLAAAPSPSPTATAP</sequence>
<evidence type="ECO:0000313" key="4">
    <source>
        <dbReference type="EMBL" id="BAW00173.1"/>
    </source>
</evidence>
<keyword evidence="1" id="KW-0808">Transferase</keyword>
<dbReference type="InterPro" id="IPR000182">
    <property type="entry name" value="GNAT_dom"/>
</dbReference>
<name>A0AAU9AS20_LYSEN</name>
<evidence type="ECO:0000256" key="2">
    <source>
        <dbReference type="ARBA" id="ARBA00023315"/>
    </source>
</evidence>
<gene>
    <name evidence="4" type="ORF">LEN_4685</name>
</gene>
<evidence type="ECO:0000256" key="1">
    <source>
        <dbReference type="ARBA" id="ARBA00022679"/>
    </source>
</evidence>
<dbReference type="PANTHER" id="PTHR43420:SF47">
    <property type="entry name" value="N-ACETYLTRANSFERASE DOMAIN-CONTAINING PROTEIN"/>
    <property type="match status" value="1"/>
</dbReference>